<dbReference type="SUPFAM" id="SSF50814">
    <property type="entry name" value="Lipocalins"/>
    <property type="match status" value="1"/>
</dbReference>
<dbReference type="InterPro" id="IPR012674">
    <property type="entry name" value="Calycin"/>
</dbReference>
<dbReference type="GeneID" id="108744987"/>
<dbReference type="Gene3D" id="2.40.128.20">
    <property type="match status" value="1"/>
</dbReference>
<organism evidence="2 3">
    <name type="scientific">Agrilus planipennis</name>
    <name type="common">Emerald ash borer</name>
    <name type="synonym">Agrilus marcopoli</name>
    <dbReference type="NCBI Taxonomy" id="224129"/>
    <lineage>
        <taxon>Eukaryota</taxon>
        <taxon>Metazoa</taxon>
        <taxon>Ecdysozoa</taxon>
        <taxon>Arthropoda</taxon>
        <taxon>Hexapoda</taxon>
        <taxon>Insecta</taxon>
        <taxon>Pterygota</taxon>
        <taxon>Neoptera</taxon>
        <taxon>Endopterygota</taxon>
        <taxon>Coleoptera</taxon>
        <taxon>Polyphaga</taxon>
        <taxon>Elateriformia</taxon>
        <taxon>Buprestoidea</taxon>
        <taxon>Buprestidae</taxon>
        <taxon>Agrilinae</taxon>
        <taxon>Agrilus</taxon>
    </lineage>
</organism>
<sequence>MSKQLFAIVFLALISISYSQYISRGQCEDRKIKPVKNYLGINSYSFAGLLRRWFTVFTFNIAADCQVISYRNIGKYYNESEYTLTQKDVINDKWLPGSNGVATSASDNGEGIINVKPNNATDSVQFKILAFDSTSYTVDYNCVNIDSNYRREILYARTRYRSYTEKEAKLIDEVLKENGLADIERTYIYQEVIPCL</sequence>
<reference evidence="3" key="1">
    <citation type="submission" date="2025-08" db="UniProtKB">
        <authorList>
            <consortium name="RefSeq"/>
        </authorList>
    </citation>
    <scope>IDENTIFICATION</scope>
    <source>
        <tissue evidence="3">Entire body</tissue>
    </source>
</reference>
<dbReference type="RefSeq" id="XP_025837532.1">
    <property type="nucleotide sequence ID" value="XM_025981747.1"/>
</dbReference>
<name>A0A7F5RND3_AGRPL</name>
<evidence type="ECO:0000256" key="1">
    <source>
        <dbReference type="SAM" id="SignalP"/>
    </source>
</evidence>
<accession>A0A7F5RND3</accession>
<evidence type="ECO:0000313" key="3">
    <source>
        <dbReference type="RefSeq" id="XP_025837532.1"/>
    </source>
</evidence>
<feature type="signal peptide" evidence="1">
    <location>
        <begin position="1"/>
        <end position="19"/>
    </location>
</feature>
<feature type="chain" id="PRO_5028949464" evidence="1">
    <location>
        <begin position="20"/>
        <end position="196"/>
    </location>
</feature>
<dbReference type="Proteomes" id="UP000192223">
    <property type="component" value="Unplaced"/>
</dbReference>
<proteinExistence type="predicted"/>
<keyword evidence="2" id="KW-1185">Reference proteome</keyword>
<dbReference type="KEGG" id="apln:108744987"/>
<dbReference type="InParanoid" id="A0A7F5RND3"/>
<keyword evidence="1" id="KW-0732">Signal</keyword>
<gene>
    <name evidence="3" type="primary">LOC108744987</name>
</gene>
<protein>
    <submittedName>
        <fullName evidence="3">Uncharacterized protein LOC108744987</fullName>
    </submittedName>
</protein>
<dbReference type="AlphaFoldDB" id="A0A7F5RND3"/>
<evidence type="ECO:0000313" key="2">
    <source>
        <dbReference type="Proteomes" id="UP000192223"/>
    </source>
</evidence>